<dbReference type="NCBIfam" id="NF009280">
    <property type="entry name" value="PRK12640.1"/>
    <property type="match status" value="1"/>
</dbReference>
<evidence type="ECO:0000256" key="4">
    <source>
        <dbReference type="ARBA" id="ARBA00038560"/>
    </source>
</evidence>
<feature type="domain" description="Flagellar basal body rod protein N-terminal" evidence="7">
    <location>
        <begin position="5"/>
        <end position="35"/>
    </location>
</feature>
<dbReference type="InterPro" id="IPR001444">
    <property type="entry name" value="Flag_bb_rod_N"/>
</dbReference>
<name>A0ABX2W8V0_9ENTR</name>
<evidence type="ECO:0000256" key="2">
    <source>
        <dbReference type="ARBA" id="ARBA00009677"/>
    </source>
</evidence>
<keyword evidence="3 6" id="KW-0975">Bacterial flagellum</keyword>
<dbReference type="PANTHER" id="PTHR30435:SF18">
    <property type="entry name" value="FLAGELLAR BASAL-BODY ROD PROTEIN FLGF"/>
    <property type="match status" value="1"/>
</dbReference>
<accession>A0ABX2W8V0</accession>
<evidence type="ECO:0000259" key="8">
    <source>
        <dbReference type="Pfam" id="PF06429"/>
    </source>
</evidence>
<keyword evidence="11" id="KW-1185">Reference proteome</keyword>
<comment type="caution">
    <text evidence="10">The sequence shown here is derived from an EMBL/GenBank/DDBJ whole genome shotgun (WGS) entry which is preliminary data.</text>
</comment>
<dbReference type="Pfam" id="PF06429">
    <property type="entry name" value="Flg_bbr_C"/>
    <property type="match status" value="1"/>
</dbReference>
<evidence type="ECO:0000259" key="7">
    <source>
        <dbReference type="Pfam" id="PF00460"/>
    </source>
</evidence>
<evidence type="ECO:0000256" key="5">
    <source>
        <dbReference type="ARBA" id="ARBA00040228"/>
    </source>
</evidence>
<dbReference type="NCBIfam" id="TIGR03506">
    <property type="entry name" value="FlgEFG_subfam"/>
    <property type="match status" value="1"/>
</dbReference>
<dbReference type="InterPro" id="IPR037925">
    <property type="entry name" value="FlgE/F/G-like"/>
</dbReference>
<dbReference type="EMBL" id="LXEQ01000033">
    <property type="protein sequence ID" value="OAT28104.1"/>
    <property type="molecule type" value="Genomic_DNA"/>
</dbReference>
<organism evidence="10 11">
    <name type="scientific">Buttiauxella ferragutiae ATCC 51602</name>
    <dbReference type="NCBI Taxonomy" id="1354252"/>
    <lineage>
        <taxon>Bacteria</taxon>
        <taxon>Pseudomonadati</taxon>
        <taxon>Pseudomonadota</taxon>
        <taxon>Gammaproteobacteria</taxon>
        <taxon>Enterobacterales</taxon>
        <taxon>Enterobacteriaceae</taxon>
        <taxon>Buttiauxella</taxon>
    </lineage>
</organism>
<keyword evidence="10" id="KW-0966">Cell projection</keyword>
<dbReference type="NCBIfam" id="TIGR02490">
    <property type="entry name" value="flgF"/>
    <property type="match status" value="1"/>
</dbReference>
<dbReference type="InterPro" id="IPR012836">
    <property type="entry name" value="FlgF"/>
</dbReference>
<evidence type="ECO:0000259" key="9">
    <source>
        <dbReference type="Pfam" id="PF22692"/>
    </source>
</evidence>
<dbReference type="SUPFAM" id="SSF117143">
    <property type="entry name" value="Flagellar hook protein flgE"/>
    <property type="match status" value="1"/>
</dbReference>
<dbReference type="Pfam" id="PF00460">
    <property type="entry name" value="Flg_bb_rod"/>
    <property type="match status" value="1"/>
</dbReference>
<evidence type="ECO:0000313" key="10">
    <source>
        <dbReference type="EMBL" id="OAT28104.1"/>
    </source>
</evidence>
<comment type="subcellular location">
    <subcellularLocation>
        <location evidence="1 6">Bacterial flagellum basal body</location>
    </subcellularLocation>
</comment>
<dbReference type="Proteomes" id="UP000078407">
    <property type="component" value="Unassembled WGS sequence"/>
</dbReference>
<evidence type="ECO:0000256" key="3">
    <source>
        <dbReference type="ARBA" id="ARBA00023143"/>
    </source>
</evidence>
<dbReference type="InterPro" id="IPR053967">
    <property type="entry name" value="LlgE_F_G-like_D1"/>
</dbReference>
<comment type="subunit">
    <text evidence="4 6">The basal body constitutes a major portion of the flagellar organelle and consists of five rings (E,L,P,S, and M) mounted on a central rod. The rod consists of about 26 subunits of FlgG in the distal portion, and FlgB, FlgC and FlgF are thought to build up the proximal portion of the rod with about 6 subunits each.</text>
</comment>
<keyword evidence="10" id="KW-0282">Flagellum</keyword>
<evidence type="ECO:0000256" key="6">
    <source>
        <dbReference type="RuleBase" id="RU362116"/>
    </source>
</evidence>
<protein>
    <recommendedName>
        <fullName evidence="5 6">Flagellar basal-body rod protein FlgF</fullName>
    </recommendedName>
</protein>
<reference evidence="10 11" key="1">
    <citation type="submission" date="2016-04" db="EMBL/GenBank/DDBJ databases">
        <title>ATOL: Assembling a taxonomically balanced genome-scale reconstruction of the evolutionary history of the Enterobacteriaceae.</title>
        <authorList>
            <person name="Plunkett G.III."/>
            <person name="Neeno-Eckwall E.C."/>
            <person name="Glasner J.D."/>
            <person name="Perna N.T."/>
        </authorList>
    </citation>
    <scope>NUCLEOTIDE SEQUENCE [LARGE SCALE GENOMIC DNA]</scope>
    <source>
        <strain evidence="10 11">ATCC 51602</strain>
    </source>
</reference>
<comment type="similarity">
    <text evidence="2 6">Belongs to the flagella basal body rod proteins family.</text>
</comment>
<dbReference type="InterPro" id="IPR010930">
    <property type="entry name" value="Flg_bb/hook_C_dom"/>
</dbReference>
<keyword evidence="10" id="KW-0969">Cilium</keyword>
<proteinExistence type="inferred from homology"/>
<dbReference type="RefSeq" id="WP_064544166.1">
    <property type="nucleotide sequence ID" value="NZ_LXEQ01000033.1"/>
</dbReference>
<feature type="domain" description="Flagellar hook protein FlgE/F/G-like D1" evidence="9">
    <location>
        <begin position="82"/>
        <end position="145"/>
    </location>
</feature>
<gene>
    <name evidence="10" type="ORF">M976_01943</name>
</gene>
<sequence length="245" mass="26469">MDKLIYTAMSGANRSMLSQQVHANNLANVNTTGFRADYERARSYAVGGDGLATRHMAVPQGTGSKFAPGPLENTGNELDIGIRGEGMLAVQVNGQERYTRAGAMHIDENGILMMGQYPVLDMDGQQIEIPDHRSLNITEQGRVSVVPDSGGEVLLEVATLKRVKPELTNLVKDADGFFQARIGNAPLPADDSVPVASGFLEASNVNPVEEMVAILNTSRQFELQVKMMKTAEELSQASTRLIRPA</sequence>
<dbReference type="PANTHER" id="PTHR30435">
    <property type="entry name" value="FLAGELLAR PROTEIN"/>
    <property type="match status" value="1"/>
</dbReference>
<dbReference type="Pfam" id="PF22692">
    <property type="entry name" value="LlgE_F_G_D1"/>
    <property type="match status" value="1"/>
</dbReference>
<dbReference type="InterPro" id="IPR020013">
    <property type="entry name" value="Flagellar_FlgE/F/G"/>
</dbReference>
<evidence type="ECO:0000313" key="11">
    <source>
        <dbReference type="Proteomes" id="UP000078407"/>
    </source>
</evidence>
<feature type="domain" description="Flagellar basal-body/hook protein C-terminal" evidence="8">
    <location>
        <begin position="197"/>
        <end position="241"/>
    </location>
</feature>
<evidence type="ECO:0000256" key="1">
    <source>
        <dbReference type="ARBA" id="ARBA00004117"/>
    </source>
</evidence>